<organism evidence="2 3">
    <name type="scientific">Erwinia piriflorinigrans CFBP 5888</name>
    <dbReference type="NCBI Taxonomy" id="1161919"/>
    <lineage>
        <taxon>Bacteria</taxon>
        <taxon>Pseudomonadati</taxon>
        <taxon>Pseudomonadota</taxon>
        <taxon>Gammaproteobacteria</taxon>
        <taxon>Enterobacterales</taxon>
        <taxon>Erwiniaceae</taxon>
        <taxon>Erwinia</taxon>
    </lineage>
</organism>
<reference evidence="2 3" key="1">
    <citation type="journal article" date="2013" name="Syst. Appl. Microbiol.">
        <title>Phylogenetic position and virulence apparatus of the pear flower necrosis pathogen Erwinia piriflorinigrans CFBP 5888T as assessed by comparative genomics.</title>
        <authorList>
            <person name="Smits T.H."/>
            <person name="Rezzonico F."/>
            <person name="Lopez M.M."/>
            <person name="Blom J."/>
            <person name="Goesmann A."/>
            <person name="Frey J.E."/>
            <person name="Duffy B."/>
        </authorList>
    </citation>
    <scope>NUCLEOTIDE SEQUENCE [LARGE SCALE GENOMIC DNA]</scope>
    <source>
        <strain evidence="3">CFBP5888</strain>
    </source>
</reference>
<feature type="transmembrane region" description="Helical" evidence="1">
    <location>
        <begin position="21"/>
        <end position="43"/>
    </location>
</feature>
<keyword evidence="1" id="KW-0812">Transmembrane</keyword>
<evidence type="ECO:0000313" key="2">
    <source>
        <dbReference type="EMBL" id="CCG87112.1"/>
    </source>
</evidence>
<protein>
    <submittedName>
        <fullName evidence="2">Protein sirB2</fullName>
    </submittedName>
</protein>
<evidence type="ECO:0000313" key="3">
    <source>
        <dbReference type="Proteomes" id="UP000018217"/>
    </source>
</evidence>
<dbReference type="EMBL" id="CAHS01000015">
    <property type="protein sequence ID" value="CCG87112.1"/>
    <property type="molecule type" value="Genomic_DNA"/>
</dbReference>
<dbReference type="AlphaFoldDB" id="V5Z710"/>
<evidence type="ECO:0000256" key="1">
    <source>
        <dbReference type="SAM" id="Phobius"/>
    </source>
</evidence>
<feature type="transmembrane region" description="Helical" evidence="1">
    <location>
        <begin position="55"/>
        <end position="70"/>
    </location>
</feature>
<gene>
    <name evidence="2" type="ORF">EPIR_1747</name>
</gene>
<comment type="caution">
    <text evidence="2">The sequence shown here is derived from an EMBL/GenBank/DDBJ whole genome shotgun (WGS) entry which is preliminary data.</text>
</comment>
<keyword evidence="1" id="KW-1133">Transmembrane helix</keyword>
<dbReference type="STRING" id="1161919.EPIR_1747"/>
<keyword evidence="3" id="KW-1185">Reference proteome</keyword>
<sequence>MVAWYTPLKNLHLPSIAITTLMLRTHSSMLLTSGVVTMTHFYLFSAQGNWLTEKPFGVIICLALSFIALGRRPRTQKSALDGVCCGVDRLADYHQVSHH</sequence>
<keyword evidence="1" id="KW-0472">Membrane</keyword>
<name>V5Z710_9GAMM</name>
<accession>V5Z710</accession>
<proteinExistence type="predicted"/>
<dbReference type="Proteomes" id="UP000018217">
    <property type="component" value="Unassembled WGS sequence"/>
</dbReference>